<gene>
    <name evidence="1" type="ORF">BO70DRAFT_386054</name>
</gene>
<protein>
    <recommendedName>
        <fullName evidence="3">PEBP-like protein</fullName>
    </recommendedName>
</protein>
<dbReference type="InterPro" id="IPR036610">
    <property type="entry name" value="PEBP-like_sf"/>
</dbReference>
<organism evidence="1 2">
    <name type="scientific">Aspergillus heteromorphus CBS 117.55</name>
    <dbReference type="NCBI Taxonomy" id="1448321"/>
    <lineage>
        <taxon>Eukaryota</taxon>
        <taxon>Fungi</taxon>
        <taxon>Dikarya</taxon>
        <taxon>Ascomycota</taxon>
        <taxon>Pezizomycotina</taxon>
        <taxon>Eurotiomycetes</taxon>
        <taxon>Eurotiomycetidae</taxon>
        <taxon>Eurotiales</taxon>
        <taxon>Aspergillaceae</taxon>
        <taxon>Aspergillus</taxon>
        <taxon>Aspergillus subgen. Circumdati</taxon>
    </lineage>
</organism>
<keyword evidence="2" id="KW-1185">Reference proteome</keyword>
<dbReference type="SUPFAM" id="SSF49777">
    <property type="entry name" value="PEBP-like"/>
    <property type="match status" value="1"/>
</dbReference>
<dbReference type="STRING" id="1448321.A0A317WNV0"/>
<dbReference type="AlphaFoldDB" id="A0A317WNV0"/>
<name>A0A317WNV0_9EURO</name>
<dbReference type="RefSeq" id="XP_025400969.1">
    <property type="nucleotide sequence ID" value="XM_025545788.1"/>
</dbReference>
<comment type="caution">
    <text evidence="1">The sequence shown here is derived from an EMBL/GenBank/DDBJ whole genome shotgun (WGS) entry which is preliminary data.</text>
</comment>
<dbReference type="Pfam" id="PF01161">
    <property type="entry name" value="PBP"/>
    <property type="match status" value="1"/>
</dbReference>
<dbReference type="VEuPathDB" id="FungiDB:BO70DRAFT_386054"/>
<dbReference type="Gene3D" id="3.90.280.10">
    <property type="entry name" value="PEBP-like"/>
    <property type="match status" value="1"/>
</dbReference>
<sequence length="185" mass="19493">MNHLPPPLESLLGRLLRSQRAHDPKLLTRLSPTIHSLPPTLTVHSYLLIVEDPDAPVPKPIVHGLFYGIPAGRGGVPVAVEGGDFELDGNGEGVAGRLLKGGFRVGVNWHRNVWSGPRPVLGHGVHRYFFQVVALGGEIAGAGGDGDGDGVAGGGKALGKEEILERLAGCGVVAWGEWVGTFERK</sequence>
<accession>A0A317WNV0</accession>
<dbReference type="InterPro" id="IPR008914">
    <property type="entry name" value="PEBP"/>
</dbReference>
<evidence type="ECO:0008006" key="3">
    <source>
        <dbReference type="Google" id="ProtNLM"/>
    </source>
</evidence>
<evidence type="ECO:0000313" key="1">
    <source>
        <dbReference type="EMBL" id="PWY86737.1"/>
    </source>
</evidence>
<dbReference type="GeneID" id="37068025"/>
<evidence type="ECO:0000313" key="2">
    <source>
        <dbReference type="Proteomes" id="UP000247233"/>
    </source>
</evidence>
<dbReference type="CDD" id="cd00457">
    <property type="entry name" value="PEBP"/>
    <property type="match status" value="1"/>
</dbReference>
<dbReference type="OrthoDB" id="10251855at2759"/>
<proteinExistence type="predicted"/>
<dbReference type="EMBL" id="MSFL01000007">
    <property type="protein sequence ID" value="PWY86737.1"/>
    <property type="molecule type" value="Genomic_DNA"/>
</dbReference>
<reference evidence="1 2" key="1">
    <citation type="submission" date="2016-12" db="EMBL/GenBank/DDBJ databases">
        <title>The genomes of Aspergillus section Nigri reveals drivers in fungal speciation.</title>
        <authorList>
            <consortium name="DOE Joint Genome Institute"/>
            <person name="Vesth T.C."/>
            <person name="Nybo J."/>
            <person name="Theobald S."/>
            <person name="Brandl J."/>
            <person name="Frisvad J.C."/>
            <person name="Nielsen K.F."/>
            <person name="Lyhne E.K."/>
            <person name="Kogle M.E."/>
            <person name="Kuo A."/>
            <person name="Riley R."/>
            <person name="Clum A."/>
            <person name="Nolan M."/>
            <person name="Lipzen A."/>
            <person name="Salamov A."/>
            <person name="Henrissat B."/>
            <person name="Wiebenga A."/>
            <person name="De Vries R.P."/>
            <person name="Grigoriev I.V."/>
            <person name="Mortensen U.H."/>
            <person name="Andersen M.R."/>
            <person name="Baker S.E."/>
        </authorList>
    </citation>
    <scope>NUCLEOTIDE SEQUENCE [LARGE SCALE GENOMIC DNA]</scope>
    <source>
        <strain evidence="1 2">CBS 117.55</strain>
    </source>
</reference>
<dbReference type="Proteomes" id="UP000247233">
    <property type="component" value="Unassembled WGS sequence"/>
</dbReference>
<dbReference type="InterPro" id="IPR049556">
    <property type="entry name" value="PhiB"/>
</dbReference>